<protein>
    <recommendedName>
        <fullName evidence="1">WD repeat-containing protein 54 beta-propeller domain-containing protein</fullName>
    </recommendedName>
</protein>
<proteinExistence type="predicted"/>
<dbReference type="Proteomes" id="UP001142055">
    <property type="component" value="Chromosome 1"/>
</dbReference>
<evidence type="ECO:0000313" key="3">
    <source>
        <dbReference type="Proteomes" id="UP001142055"/>
    </source>
</evidence>
<dbReference type="Gene3D" id="2.130.10.10">
    <property type="entry name" value="YVTN repeat-like/Quinoprotein amine dehydrogenase"/>
    <property type="match status" value="1"/>
</dbReference>
<comment type="caution">
    <text evidence="2">The sequence shown here is derived from an EMBL/GenBank/DDBJ whole genome shotgun (WGS) entry which is preliminary data.</text>
</comment>
<dbReference type="AlphaFoldDB" id="A0A9Q0RRE2"/>
<dbReference type="InterPro" id="IPR036322">
    <property type="entry name" value="WD40_repeat_dom_sf"/>
</dbReference>
<evidence type="ECO:0000313" key="2">
    <source>
        <dbReference type="EMBL" id="KAJ6222986.1"/>
    </source>
</evidence>
<dbReference type="SMART" id="SM00320">
    <property type="entry name" value="WD40"/>
    <property type="match status" value="2"/>
</dbReference>
<evidence type="ECO:0000259" key="1">
    <source>
        <dbReference type="Pfam" id="PF21031"/>
    </source>
</evidence>
<dbReference type="InterPro" id="IPR049546">
    <property type="entry name" value="WDR54_beta_prop"/>
</dbReference>
<dbReference type="SUPFAM" id="SSF50978">
    <property type="entry name" value="WD40 repeat-like"/>
    <property type="match status" value="1"/>
</dbReference>
<reference evidence="2" key="1">
    <citation type="submission" date="2022-12" db="EMBL/GenBank/DDBJ databases">
        <title>Genome assemblies of Blomia tropicalis.</title>
        <authorList>
            <person name="Cui Y."/>
        </authorList>
    </citation>
    <scope>NUCLEOTIDE SEQUENCE</scope>
    <source>
        <tissue evidence="2">Adult mites</tissue>
    </source>
</reference>
<feature type="domain" description="WD repeat-containing protein 54 beta-propeller" evidence="1">
    <location>
        <begin position="192"/>
        <end position="306"/>
    </location>
</feature>
<keyword evidence="3" id="KW-1185">Reference proteome</keyword>
<name>A0A9Q0RRE2_BLOTA</name>
<dbReference type="Pfam" id="PF21031">
    <property type="entry name" value="WDR54"/>
    <property type="match status" value="1"/>
</dbReference>
<accession>A0A9Q0RRE2</accession>
<dbReference type="InterPro" id="IPR001680">
    <property type="entry name" value="WD40_rpt"/>
</dbReference>
<dbReference type="EMBL" id="JAPWDV010000001">
    <property type="protein sequence ID" value="KAJ6222986.1"/>
    <property type="molecule type" value="Genomic_DNA"/>
</dbReference>
<dbReference type="InterPro" id="IPR015943">
    <property type="entry name" value="WD40/YVTN_repeat-like_dom_sf"/>
</dbReference>
<organism evidence="2 3">
    <name type="scientific">Blomia tropicalis</name>
    <name type="common">Mite</name>
    <dbReference type="NCBI Taxonomy" id="40697"/>
    <lineage>
        <taxon>Eukaryota</taxon>
        <taxon>Metazoa</taxon>
        <taxon>Ecdysozoa</taxon>
        <taxon>Arthropoda</taxon>
        <taxon>Chelicerata</taxon>
        <taxon>Arachnida</taxon>
        <taxon>Acari</taxon>
        <taxon>Acariformes</taxon>
        <taxon>Sarcoptiformes</taxon>
        <taxon>Astigmata</taxon>
        <taxon>Glycyphagoidea</taxon>
        <taxon>Echimyopodidae</taxon>
        <taxon>Blomia</taxon>
    </lineage>
</organism>
<sequence length="311" mass="35036">MYELTDSLSTNVSVSANLNNLTHLSYKNGNYLAVHDCTRVSVLNIGTDDNNWCKEIIVEQIGDDNRTFIQRIKLIRINDKTFLTAVTSQNVKTAQTIFGISTISKCSFGVATQSKVYFFGKIHNNWKFLDVQQELRSNTRFSIYSFESDGKEKCAVAESNGTVTLWKYEESSKCNFTFIKLIFIDIHPNTKSTGLLLYNNLVVLGTVSGQIQLISIETGVLLCEIQAHVRCITAFDIAQDGLLVTTSEDSHIRLFRLNSSENELLDVEHLTQITIEDEMICGVKFLNSEGSQFATCSYESSLIKLFQLNQQ</sequence>
<gene>
    <name evidence="2" type="ORF">RDWZM_001531</name>
</gene>